<dbReference type="Proteomes" id="UP000215144">
    <property type="component" value="Chromosome 1"/>
</dbReference>
<accession>A0A239X136</accession>
<dbReference type="RefSeq" id="WP_157737840.1">
    <property type="nucleotide sequence ID" value="NZ_LT906454.1"/>
</dbReference>
<organism evidence="1 2">
    <name type="scientific">Streptococcus acidominimus</name>
    <dbReference type="NCBI Taxonomy" id="1326"/>
    <lineage>
        <taxon>Bacteria</taxon>
        <taxon>Bacillati</taxon>
        <taxon>Bacillota</taxon>
        <taxon>Bacilli</taxon>
        <taxon>Lactobacillales</taxon>
        <taxon>Streptococcaceae</taxon>
        <taxon>Streptococcus</taxon>
    </lineage>
</organism>
<dbReference type="AlphaFoldDB" id="A0A239X136"/>
<protein>
    <submittedName>
        <fullName evidence="1">Uncharacterized protein</fullName>
    </submittedName>
</protein>
<evidence type="ECO:0000313" key="1">
    <source>
        <dbReference type="EMBL" id="SNV39758.1"/>
    </source>
</evidence>
<dbReference type="EMBL" id="LT906454">
    <property type="protein sequence ID" value="SNV39758.1"/>
    <property type="molecule type" value="Genomic_DNA"/>
</dbReference>
<evidence type="ECO:0000313" key="2">
    <source>
        <dbReference type="Proteomes" id="UP000215144"/>
    </source>
</evidence>
<name>A0A239X136_STRAI</name>
<sequence length="55" mass="6705">MHYTVTVYDSKNIVLETHWFNSHVEARVARHKLEHIYRDKDVTIEIEEYENETNT</sequence>
<dbReference type="KEGG" id="saco:SAME_01030"/>
<proteinExistence type="predicted"/>
<reference evidence="1 2" key="1">
    <citation type="submission" date="2017-06" db="EMBL/GenBank/DDBJ databases">
        <authorList>
            <consortium name="Pathogen Informatics"/>
        </authorList>
    </citation>
    <scope>NUCLEOTIDE SEQUENCE [LARGE SCALE GENOMIC DNA]</scope>
    <source>
        <strain evidence="1 2">NCTC11291</strain>
    </source>
</reference>
<gene>
    <name evidence="1" type="ORF">SAMEA4504048_01030</name>
</gene>